<evidence type="ECO:0000256" key="12">
    <source>
        <dbReference type="ARBA" id="ARBA00022842"/>
    </source>
</evidence>
<keyword evidence="18" id="KW-1185">Reference proteome</keyword>
<dbReference type="UniPathway" id="UPA00109">
    <property type="reaction ID" value="UER00182"/>
</dbReference>
<keyword evidence="10 17" id="KW-0418">Kinase</keyword>
<dbReference type="InterPro" id="IPR035966">
    <property type="entry name" value="PKF_sf"/>
</dbReference>
<dbReference type="GO" id="GO:0061621">
    <property type="term" value="P:canonical glycolysis"/>
    <property type="evidence" value="ECO:0007669"/>
    <property type="project" value="TreeGrafter"/>
</dbReference>
<comment type="subcellular location">
    <subcellularLocation>
        <location evidence="3">Cytoplasm</location>
    </subcellularLocation>
</comment>
<accession>A0A1T4LYW8</accession>
<dbReference type="NCBIfam" id="NF002872">
    <property type="entry name" value="PRK03202.1"/>
    <property type="match status" value="1"/>
</dbReference>
<dbReference type="InterPro" id="IPR022953">
    <property type="entry name" value="ATP_PFK"/>
</dbReference>
<dbReference type="Gene3D" id="3.40.50.450">
    <property type="match status" value="1"/>
</dbReference>
<dbReference type="GO" id="GO:0070095">
    <property type="term" value="F:fructose-6-phosphate binding"/>
    <property type="evidence" value="ECO:0007669"/>
    <property type="project" value="TreeGrafter"/>
</dbReference>
<dbReference type="GO" id="GO:0042802">
    <property type="term" value="F:identical protein binding"/>
    <property type="evidence" value="ECO:0007669"/>
    <property type="project" value="TreeGrafter"/>
</dbReference>
<organism evidence="17 18">
    <name type="scientific">Pilibacter termitis</name>
    <dbReference type="NCBI Taxonomy" id="263852"/>
    <lineage>
        <taxon>Bacteria</taxon>
        <taxon>Bacillati</taxon>
        <taxon>Bacillota</taxon>
        <taxon>Bacilli</taxon>
        <taxon>Lactobacillales</taxon>
        <taxon>Enterococcaceae</taxon>
        <taxon>Pilibacter</taxon>
    </lineage>
</organism>
<keyword evidence="11" id="KW-0067">ATP-binding</keyword>
<keyword evidence="13" id="KW-0324">Glycolysis</keyword>
<dbReference type="GO" id="GO:0003872">
    <property type="term" value="F:6-phosphofructokinase activity"/>
    <property type="evidence" value="ECO:0007669"/>
    <property type="project" value="UniProtKB-EC"/>
</dbReference>
<evidence type="ECO:0000313" key="18">
    <source>
        <dbReference type="Proteomes" id="UP000190328"/>
    </source>
</evidence>
<dbReference type="GO" id="GO:0005524">
    <property type="term" value="F:ATP binding"/>
    <property type="evidence" value="ECO:0007669"/>
    <property type="project" value="UniProtKB-KW"/>
</dbReference>
<dbReference type="EMBL" id="FUXI01000007">
    <property type="protein sequence ID" value="SJZ59933.1"/>
    <property type="molecule type" value="Genomic_DNA"/>
</dbReference>
<evidence type="ECO:0000256" key="13">
    <source>
        <dbReference type="ARBA" id="ARBA00023152"/>
    </source>
</evidence>
<dbReference type="PIRSF" id="PIRSF000532">
    <property type="entry name" value="ATP_PFK_prok"/>
    <property type="match status" value="1"/>
</dbReference>
<evidence type="ECO:0000256" key="5">
    <source>
        <dbReference type="ARBA" id="ARBA00012055"/>
    </source>
</evidence>
<proteinExistence type="inferred from homology"/>
<dbReference type="STRING" id="263852.SAMN02745116_00877"/>
<reference evidence="17 18" key="1">
    <citation type="submission" date="2017-02" db="EMBL/GenBank/DDBJ databases">
        <authorList>
            <person name="Peterson S.W."/>
        </authorList>
    </citation>
    <scope>NUCLEOTIDE SEQUENCE [LARGE SCALE GENOMIC DNA]</scope>
    <source>
        <strain evidence="17 18">ATCC BAA-1030</strain>
    </source>
</reference>
<comment type="function">
    <text evidence="2">Catalyzes the phosphorylation of D-fructose 6-phosphate to fructose 1,6-bisphosphate by ATP, the first committing step of glycolysis.</text>
</comment>
<dbReference type="FunFam" id="3.40.50.460:FF:000002">
    <property type="entry name" value="ATP-dependent 6-phosphofructokinase"/>
    <property type="match status" value="1"/>
</dbReference>
<feature type="domain" description="Phosphofructokinase" evidence="16">
    <location>
        <begin position="3"/>
        <end position="275"/>
    </location>
</feature>
<keyword evidence="6" id="KW-0963">Cytoplasm</keyword>
<keyword evidence="12" id="KW-0460">Magnesium</keyword>
<dbReference type="GO" id="GO:0005945">
    <property type="term" value="C:6-phosphofructokinase complex"/>
    <property type="evidence" value="ECO:0007669"/>
    <property type="project" value="TreeGrafter"/>
</dbReference>
<dbReference type="SUPFAM" id="SSF53784">
    <property type="entry name" value="Phosphofructokinase"/>
    <property type="match status" value="1"/>
</dbReference>
<keyword evidence="7" id="KW-0808">Transferase</keyword>
<evidence type="ECO:0000313" key="17">
    <source>
        <dbReference type="EMBL" id="SJZ59933.1"/>
    </source>
</evidence>
<evidence type="ECO:0000256" key="14">
    <source>
        <dbReference type="ARBA" id="ARBA00038478"/>
    </source>
</evidence>
<evidence type="ECO:0000256" key="10">
    <source>
        <dbReference type="ARBA" id="ARBA00022777"/>
    </source>
</evidence>
<evidence type="ECO:0000256" key="3">
    <source>
        <dbReference type="ARBA" id="ARBA00004496"/>
    </source>
</evidence>
<evidence type="ECO:0000256" key="8">
    <source>
        <dbReference type="ARBA" id="ARBA00022723"/>
    </source>
</evidence>
<dbReference type="PANTHER" id="PTHR13697">
    <property type="entry name" value="PHOSPHOFRUCTOKINASE"/>
    <property type="match status" value="1"/>
</dbReference>
<gene>
    <name evidence="17" type="ORF">SAMN02745116_00877</name>
</gene>
<dbReference type="Gene3D" id="3.40.50.460">
    <property type="entry name" value="Phosphofructokinase domain"/>
    <property type="match status" value="1"/>
</dbReference>
<sequence>MKKVVVITSGGDAPGMNAALYGIVKKATEENIEVYGAKCGYIGIIEENFVPLTIENTFPYLRQGGTILETIRFPAFQEKEVQRTAVEIMEKHDFDALIVIGGDGSYKGAAKLSQFYFPVIAIPATIDNDIFGTENSLGFSTAVSNATAVIDKLSTTAASHGHIFVVEVMGRHSGNIAKKVGKAVGADMTIIPEKEFTTEEVIESLDLSKKQDKKYSMIVTAEGAISCLELTKNIERNSKYKVHPLILGHIQRGGDPACEDRILGIEFGEVAIKLLKKKKYGIALRVYGGKIDALPLSEYL</sequence>
<keyword evidence="8" id="KW-0479">Metal-binding</keyword>
<comment type="pathway">
    <text evidence="4">Carbohydrate degradation; glycolysis; D-glyceraldehyde 3-phosphate and glycerone phosphate from D-glucose: step 3/4.</text>
</comment>
<comment type="similarity">
    <text evidence="14">Belongs to the phosphofructokinase type A (PFKA) family.</text>
</comment>
<dbReference type="GO" id="GO:0030388">
    <property type="term" value="P:fructose 1,6-bisphosphate metabolic process"/>
    <property type="evidence" value="ECO:0007669"/>
    <property type="project" value="TreeGrafter"/>
</dbReference>
<evidence type="ECO:0000256" key="2">
    <source>
        <dbReference type="ARBA" id="ARBA00002659"/>
    </source>
</evidence>
<keyword evidence="9" id="KW-0547">Nucleotide-binding</keyword>
<dbReference type="GO" id="GO:0048029">
    <property type="term" value="F:monosaccharide binding"/>
    <property type="evidence" value="ECO:0007669"/>
    <property type="project" value="TreeGrafter"/>
</dbReference>
<name>A0A1T4LYW8_9ENTE</name>
<dbReference type="Pfam" id="PF00365">
    <property type="entry name" value="PFK"/>
    <property type="match status" value="1"/>
</dbReference>
<dbReference type="AlphaFoldDB" id="A0A1T4LYW8"/>
<evidence type="ECO:0000256" key="15">
    <source>
        <dbReference type="ARBA" id="ARBA00048070"/>
    </source>
</evidence>
<dbReference type="InterPro" id="IPR012003">
    <property type="entry name" value="ATP_PFK_prok-type"/>
</dbReference>
<evidence type="ECO:0000256" key="1">
    <source>
        <dbReference type="ARBA" id="ARBA00001946"/>
    </source>
</evidence>
<dbReference type="InterPro" id="IPR000023">
    <property type="entry name" value="Phosphofructokinase_dom"/>
</dbReference>
<comment type="cofactor">
    <cofactor evidence="1">
        <name>Mg(2+)</name>
        <dbReference type="ChEBI" id="CHEBI:18420"/>
    </cofactor>
</comment>
<evidence type="ECO:0000256" key="6">
    <source>
        <dbReference type="ARBA" id="ARBA00022490"/>
    </source>
</evidence>
<evidence type="ECO:0000256" key="11">
    <source>
        <dbReference type="ARBA" id="ARBA00022840"/>
    </source>
</evidence>
<comment type="catalytic activity">
    <reaction evidence="15">
        <text>beta-D-fructose 6-phosphate + ATP = beta-D-fructose 1,6-bisphosphate + ADP + H(+)</text>
        <dbReference type="Rhea" id="RHEA:16109"/>
        <dbReference type="ChEBI" id="CHEBI:15378"/>
        <dbReference type="ChEBI" id="CHEBI:30616"/>
        <dbReference type="ChEBI" id="CHEBI:32966"/>
        <dbReference type="ChEBI" id="CHEBI:57634"/>
        <dbReference type="ChEBI" id="CHEBI:456216"/>
        <dbReference type="EC" id="2.7.1.11"/>
    </reaction>
</comment>
<dbReference type="PANTHER" id="PTHR13697:SF4">
    <property type="entry name" value="ATP-DEPENDENT 6-PHOSPHOFRUCTOKINASE"/>
    <property type="match status" value="1"/>
</dbReference>
<dbReference type="RefSeq" id="WP_078806805.1">
    <property type="nucleotide sequence ID" value="NZ_FUXI01000007.1"/>
</dbReference>
<evidence type="ECO:0000256" key="9">
    <source>
        <dbReference type="ARBA" id="ARBA00022741"/>
    </source>
</evidence>
<dbReference type="PRINTS" id="PR00476">
    <property type="entry name" value="PHFRCTKINASE"/>
</dbReference>
<evidence type="ECO:0000259" key="16">
    <source>
        <dbReference type="Pfam" id="PF00365"/>
    </source>
</evidence>
<dbReference type="OrthoDB" id="9802503at2"/>
<dbReference type="GO" id="GO:0006002">
    <property type="term" value="P:fructose 6-phosphate metabolic process"/>
    <property type="evidence" value="ECO:0007669"/>
    <property type="project" value="InterPro"/>
</dbReference>
<dbReference type="EC" id="2.7.1.11" evidence="5"/>
<protein>
    <recommendedName>
        <fullName evidence="5">6-phosphofructokinase</fullName>
        <ecNumber evidence="5">2.7.1.11</ecNumber>
    </recommendedName>
</protein>
<dbReference type="GO" id="GO:0046872">
    <property type="term" value="F:metal ion binding"/>
    <property type="evidence" value="ECO:0007669"/>
    <property type="project" value="UniProtKB-KW"/>
</dbReference>
<evidence type="ECO:0000256" key="7">
    <source>
        <dbReference type="ARBA" id="ARBA00022679"/>
    </source>
</evidence>
<evidence type="ECO:0000256" key="4">
    <source>
        <dbReference type="ARBA" id="ARBA00004679"/>
    </source>
</evidence>
<dbReference type="GO" id="GO:0016208">
    <property type="term" value="F:AMP binding"/>
    <property type="evidence" value="ECO:0007669"/>
    <property type="project" value="TreeGrafter"/>
</dbReference>
<dbReference type="Proteomes" id="UP000190328">
    <property type="component" value="Unassembled WGS sequence"/>
</dbReference>